<accession>A0A5D0XK59</accession>
<dbReference type="RefSeq" id="WP_148601737.1">
    <property type="nucleotide sequence ID" value="NZ_VSLD01000009.1"/>
</dbReference>
<sequence>MVIDLREVAAPPWEEDLLITAQPKGVVDVWLLVHAARCATFETVWGSGGGWRGALATDQTGMGNETVWIAAINGSYFAALSVTPICSGAYHARICAAGDYVGAVDTVRLFTNTIRRGKVALA</sequence>
<dbReference type="OrthoDB" id="4912181at2"/>
<protein>
    <submittedName>
        <fullName evidence="1">Uncharacterized protein</fullName>
    </submittedName>
</protein>
<organism evidence="1 2">
    <name type="scientific">Arthrobacter echini</name>
    <dbReference type="NCBI Taxonomy" id="1529066"/>
    <lineage>
        <taxon>Bacteria</taxon>
        <taxon>Bacillati</taxon>
        <taxon>Actinomycetota</taxon>
        <taxon>Actinomycetes</taxon>
        <taxon>Micrococcales</taxon>
        <taxon>Micrococcaceae</taxon>
        <taxon>Arthrobacter</taxon>
    </lineage>
</organism>
<gene>
    <name evidence="1" type="ORF">FQ377_13525</name>
</gene>
<keyword evidence="2" id="KW-1185">Reference proteome</keyword>
<name>A0A5D0XK59_9MICC</name>
<dbReference type="EMBL" id="VSLD01000009">
    <property type="protein sequence ID" value="TYC96853.1"/>
    <property type="molecule type" value="Genomic_DNA"/>
</dbReference>
<comment type="caution">
    <text evidence="1">The sequence shown here is derived from an EMBL/GenBank/DDBJ whole genome shotgun (WGS) entry which is preliminary data.</text>
</comment>
<dbReference type="AlphaFoldDB" id="A0A5D0XK59"/>
<reference evidence="1 2" key="1">
    <citation type="submission" date="2019-08" db="EMBL/GenBank/DDBJ databases">
        <title>Genone of Arthrobacter echini P9.</title>
        <authorList>
            <person name="Bowman J.P."/>
        </authorList>
    </citation>
    <scope>NUCLEOTIDE SEQUENCE [LARGE SCALE GENOMIC DNA]</scope>
    <source>
        <strain evidence="1 2">P9</strain>
    </source>
</reference>
<proteinExistence type="predicted"/>
<evidence type="ECO:0000313" key="1">
    <source>
        <dbReference type="EMBL" id="TYC96853.1"/>
    </source>
</evidence>
<dbReference type="Proteomes" id="UP000323410">
    <property type="component" value="Unassembled WGS sequence"/>
</dbReference>
<evidence type="ECO:0000313" key="2">
    <source>
        <dbReference type="Proteomes" id="UP000323410"/>
    </source>
</evidence>